<sequence>MTIAANNQPNSLAQTSPLNLSVVQAIMIVTVMAWIGASVLMDFIIMPGLYLSGMMSDPGFASAGDMIFSMFNRVELVAGAVVLSGTLLWRAITPQLPLSKAAIVLATILLAIPLIYTYGLTPQMSGLGIQLSLFESVVVPDTMDQLHYVYWSFEVLKLAASGVLLSWVWKQSQQTLA</sequence>
<dbReference type="AlphaFoldDB" id="B0C394"/>
<dbReference type="RefSeq" id="WP_012163986.1">
    <property type="nucleotide sequence ID" value="NC_009925.1"/>
</dbReference>
<dbReference type="STRING" id="329726.AM1_3603"/>
<dbReference type="KEGG" id="amr:AM1_3603"/>
<keyword evidence="3" id="KW-1185">Reference proteome</keyword>
<protein>
    <recommendedName>
        <fullName evidence="4">DUF4149 domain-containing protein</fullName>
    </recommendedName>
</protein>
<reference evidence="2 3" key="1">
    <citation type="journal article" date="2008" name="Proc. Natl. Acad. Sci. U.S.A.">
        <title>Niche adaptation and genome expansion in the chlorophyll d-producing cyanobacterium Acaryochloris marina.</title>
        <authorList>
            <person name="Swingley W.D."/>
            <person name="Chen M."/>
            <person name="Cheung P.C."/>
            <person name="Conrad A.L."/>
            <person name="Dejesa L.C."/>
            <person name="Hao J."/>
            <person name="Honchak B.M."/>
            <person name="Karbach L.E."/>
            <person name="Kurdoglu A."/>
            <person name="Lahiri S."/>
            <person name="Mastrian S.D."/>
            <person name="Miyashita H."/>
            <person name="Page L."/>
            <person name="Ramakrishna P."/>
            <person name="Satoh S."/>
            <person name="Sattley W.M."/>
            <person name="Shimada Y."/>
            <person name="Taylor H.L."/>
            <person name="Tomo T."/>
            <person name="Tsuchiya T."/>
            <person name="Wang Z.T."/>
            <person name="Raymond J."/>
            <person name="Mimuro M."/>
            <person name="Blankenship R.E."/>
            <person name="Touchman J.W."/>
        </authorList>
    </citation>
    <scope>NUCLEOTIDE SEQUENCE [LARGE SCALE GENOMIC DNA]</scope>
    <source>
        <strain evidence="3">MBIC 11017</strain>
    </source>
</reference>
<keyword evidence="1" id="KW-0812">Transmembrane</keyword>
<dbReference type="HOGENOM" id="CLU_1515475_0_0_3"/>
<evidence type="ECO:0008006" key="4">
    <source>
        <dbReference type="Google" id="ProtNLM"/>
    </source>
</evidence>
<name>B0C394_ACAM1</name>
<dbReference type="OrthoDB" id="463671at2"/>
<proteinExistence type="predicted"/>
<organism evidence="2 3">
    <name type="scientific">Acaryochloris marina (strain MBIC 11017)</name>
    <dbReference type="NCBI Taxonomy" id="329726"/>
    <lineage>
        <taxon>Bacteria</taxon>
        <taxon>Bacillati</taxon>
        <taxon>Cyanobacteriota</taxon>
        <taxon>Cyanophyceae</taxon>
        <taxon>Acaryochloridales</taxon>
        <taxon>Acaryochloridaceae</taxon>
        <taxon>Acaryochloris</taxon>
    </lineage>
</organism>
<feature type="transmembrane region" description="Helical" evidence="1">
    <location>
        <begin position="101"/>
        <end position="119"/>
    </location>
</feature>
<accession>B0C394</accession>
<dbReference type="eggNOG" id="ENOG5032H5C">
    <property type="taxonomic scope" value="Bacteria"/>
</dbReference>
<evidence type="ECO:0000313" key="2">
    <source>
        <dbReference type="EMBL" id="ABW28593.1"/>
    </source>
</evidence>
<keyword evidence="1" id="KW-1133">Transmembrane helix</keyword>
<gene>
    <name evidence="2" type="ordered locus">AM1_3603</name>
</gene>
<feature type="transmembrane region" description="Helical" evidence="1">
    <location>
        <begin position="66"/>
        <end position="89"/>
    </location>
</feature>
<feature type="transmembrane region" description="Helical" evidence="1">
    <location>
        <begin position="148"/>
        <end position="169"/>
    </location>
</feature>
<feature type="transmembrane region" description="Helical" evidence="1">
    <location>
        <begin position="21"/>
        <end position="46"/>
    </location>
</feature>
<evidence type="ECO:0000313" key="3">
    <source>
        <dbReference type="Proteomes" id="UP000000268"/>
    </source>
</evidence>
<evidence type="ECO:0000256" key="1">
    <source>
        <dbReference type="SAM" id="Phobius"/>
    </source>
</evidence>
<dbReference type="Proteomes" id="UP000000268">
    <property type="component" value="Chromosome"/>
</dbReference>
<keyword evidence="1" id="KW-0472">Membrane</keyword>
<dbReference type="EMBL" id="CP000828">
    <property type="protein sequence ID" value="ABW28593.1"/>
    <property type="molecule type" value="Genomic_DNA"/>
</dbReference>